<dbReference type="GO" id="GO:0000272">
    <property type="term" value="P:polysaccharide catabolic process"/>
    <property type="evidence" value="ECO:0007669"/>
    <property type="project" value="UniProtKB-KW"/>
</dbReference>
<gene>
    <name evidence="4" type="ORF">IAA73_10550</name>
</gene>
<dbReference type="InterPro" id="IPR012334">
    <property type="entry name" value="Pectin_lyas_fold"/>
</dbReference>
<evidence type="ECO:0000313" key="4">
    <source>
        <dbReference type="EMBL" id="MBO8460749.1"/>
    </source>
</evidence>
<dbReference type="AlphaFoldDB" id="A0A9D9HW55"/>
<evidence type="ECO:0000256" key="1">
    <source>
        <dbReference type="ARBA" id="ARBA00023239"/>
    </source>
</evidence>
<evidence type="ECO:0000259" key="3">
    <source>
        <dbReference type="SMART" id="SM00656"/>
    </source>
</evidence>
<feature type="chain" id="PRO_5039413377" evidence="2">
    <location>
        <begin position="22"/>
        <end position="886"/>
    </location>
</feature>
<protein>
    <submittedName>
        <fullName evidence="4">T9SS type A sorting domain-containing protein</fullName>
    </submittedName>
</protein>
<evidence type="ECO:0000256" key="2">
    <source>
        <dbReference type="SAM" id="SignalP"/>
    </source>
</evidence>
<sequence length="886" mass="94198">MKQTRTILLIAVMFLARIAMAQESAFGYGANATGGGNATPIIVTNVTELNNALKADGNKVILVSGTITFTDHLSVQATDKTLMGLPGSKLVSNEQNKDNSGILYFKSGSNNLILRNLTFEGPGAYDCDGWDLLCFDGVTDAWVDHCDFSDGCDGNFDNKGNSDNITISWCRFHYLKPPRVGGSGGTDDHRFTNLIGSSSSDKPSDGRYSMTWAYCWWDEGCRERMTRARNSELHFLNCYWNSSVANYYIGPENVNAYVEGCSFIGLDAEKIWKEYGGTNNCKWIDCYADGDGLPSNSGSVSAPNYDYTAMSAEESRTAISDPICGAGATLIVSEDGSVSSACNATEPLLTSEGEINQEVYTGQAISTISFTAGGTATSISVSNLPAGLTSNVDNLTLTISGIPTENGTYTVTASDGTQTTSLSGSITLNEPSAAPANEVCIDLKKGDVPSIANGGIPSGWEGLEITVNNTKSTWTENGFNMGGNADYIVIDFRNFVDATIEQVSFDVTIPNLNASKGQNTIGYRFTEDGDNNTYTISSSATETVTLSAPEQSELVWIQRTASTGTTIGQICITLKESSTEATEPSLTSTGSLSQDIVAGQAISTISFTAGGTATDISVSNLPAGLSYDIDNLTLTISGVPTESGTYTVTASDDTQSTSISGSITLIESDITIPAYEVCIDLKKGDVPSIANGGIPTGWEDLVITVNNTESDWTDNGFKMGGDADYIVIDFRNYEETYIDEVSFDVTIPNLETAKRKTIGYRFTEDGDNNTYTISSPATELVTLTAPAQSGLVWIQRTAGTGTTIGQICITLTQNTTTTGIIDNTAESALRLMGTILVNESGKTVQIFNMQGQLVASGEGNIDISNYANGIYVARSIDGSSSLKFMK</sequence>
<proteinExistence type="predicted"/>
<comment type="caution">
    <text evidence="4">The sequence shown here is derived from an EMBL/GenBank/DDBJ whole genome shotgun (WGS) entry which is preliminary data.</text>
</comment>
<dbReference type="Gene3D" id="2.60.40.10">
    <property type="entry name" value="Immunoglobulins"/>
    <property type="match status" value="2"/>
</dbReference>
<dbReference type="GO" id="GO:0005576">
    <property type="term" value="C:extracellular region"/>
    <property type="evidence" value="ECO:0007669"/>
    <property type="project" value="UniProtKB-SubCell"/>
</dbReference>
<dbReference type="InterPro" id="IPR013783">
    <property type="entry name" value="Ig-like_fold"/>
</dbReference>
<dbReference type="PANTHER" id="PTHR31683:SF18">
    <property type="entry name" value="PECTATE LYASE 21-RELATED"/>
    <property type="match status" value="1"/>
</dbReference>
<name>A0A9D9HW55_9BACT</name>
<dbReference type="SMART" id="SM00656">
    <property type="entry name" value="Amb_all"/>
    <property type="match status" value="1"/>
</dbReference>
<dbReference type="InterPro" id="IPR045032">
    <property type="entry name" value="PEL"/>
</dbReference>
<dbReference type="GO" id="GO:0030570">
    <property type="term" value="F:pectate lyase activity"/>
    <property type="evidence" value="ECO:0007669"/>
    <property type="project" value="InterPro"/>
</dbReference>
<feature type="domain" description="Pectate lyase" evidence="3">
    <location>
        <begin position="37"/>
        <end position="270"/>
    </location>
</feature>
<dbReference type="InterPro" id="IPR026444">
    <property type="entry name" value="Secre_tail"/>
</dbReference>
<keyword evidence="1" id="KW-0456">Lyase</keyword>
<reference evidence="4" key="1">
    <citation type="submission" date="2020-10" db="EMBL/GenBank/DDBJ databases">
        <authorList>
            <person name="Gilroy R."/>
        </authorList>
    </citation>
    <scope>NUCLEOTIDE SEQUENCE</scope>
    <source>
        <strain evidence="4">G3-3990</strain>
    </source>
</reference>
<dbReference type="InterPro" id="IPR011050">
    <property type="entry name" value="Pectin_lyase_fold/virulence"/>
</dbReference>
<dbReference type="PANTHER" id="PTHR31683">
    <property type="entry name" value="PECTATE LYASE 18-RELATED"/>
    <property type="match status" value="1"/>
</dbReference>
<dbReference type="NCBIfam" id="TIGR04183">
    <property type="entry name" value="Por_Secre_tail"/>
    <property type="match status" value="1"/>
</dbReference>
<dbReference type="Proteomes" id="UP000823641">
    <property type="component" value="Unassembled WGS sequence"/>
</dbReference>
<dbReference type="SUPFAM" id="SSF51126">
    <property type="entry name" value="Pectin lyase-like"/>
    <property type="match status" value="1"/>
</dbReference>
<dbReference type="Gene3D" id="2.160.20.10">
    <property type="entry name" value="Single-stranded right-handed beta-helix, Pectin lyase-like"/>
    <property type="match status" value="1"/>
</dbReference>
<evidence type="ECO:0000313" key="5">
    <source>
        <dbReference type="Proteomes" id="UP000823641"/>
    </source>
</evidence>
<feature type="signal peptide" evidence="2">
    <location>
        <begin position="1"/>
        <end position="21"/>
    </location>
</feature>
<reference evidence="4" key="2">
    <citation type="journal article" date="2021" name="PeerJ">
        <title>Extensive microbial diversity within the chicken gut microbiome revealed by metagenomics and culture.</title>
        <authorList>
            <person name="Gilroy R."/>
            <person name="Ravi A."/>
            <person name="Getino M."/>
            <person name="Pursley I."/>
            <person name="Horton D.L."/>
            <person name="Alikhan N.F."/>
            <person name="Baker D."/>
            <person name="Gharbi K."/>
            <person name="Hall N."/>
            <person name="Watson M."/>
            <person name="Adriaenssens E.M."/>
            <person name="Foster-Nyarko E."/>
            <person name="Jarju S."/>
            <person name="Secka A."/>
            <person name="Antonio M."/>
            <person name="Oren A."/>
            <person name="Chaudhuri R.R."/>
            <person name="La Ragione R."/>
            <person name="Hildebrand F."/>
            <person name="Pallen M.J."/>
        </authorList>
    </citation>
    <scope>NUCLEOTIDE SEQUENCE</scope>
    <source>
        <strain evidence="4">G3-3990</strain>
    </source>
</reference>
<dbReference type="InterPro" id="IPR002022">
    <property type="entry name" value="Pec_lyase"/>
</dbReference>
<keyword evidence="2" id="KW-0732">Signal</keyword>
<accession>A0A9D9HW55</accession>
<dbReference type="EMBL" id="JADIMG010000097">
    <property type="protein sequence ID" value="MBO8460749.1"/>
    <property type="molecule type" value="Genomic_DNA"/>
</dbReference>
<organism evidence="4 5">
    <name type="scientific">Candidatus Gallipaludibacter merdavium</name>
    <dbReference type="NCBI Taxonomy" id="2840839"/>
    <lineage>
        <taxon>Bacteria</taxon>
        <taxon>Pseudomonadati</taxon>
        <taxon>Bacteroidota</taxon>
        <taxon>Bacteroidia</taxon>
        <taxon>Bacteroidales</taxon>
        <taxon>Candidatus Gallipaludibacter</taxon>
    </lineage>
</organism>